<dbReference type="GO" id="GO:0140664">
    <property type="term" value="F:ATP-dependent DNA damage sensor activity"/>
    <property type="evidence" value="ECO:0007669"/>
    <property type="project" value="InterPro"/>
</dbReference>
<dbReference type="FunFam" id="3.30.1370.100:FF:000001">
    <property type="entry name" value="Mismatch repair endonuclease pms1, putative"/>
    <property type="match status" value="1"/>
</dbReference>
<dbReference type="InterPro" id="IPR042120">
    <property type="entry name" value="MutL_C_dimsub"/>
</dbReference>
<keyword evidence="18" id="KW-1185">Reference proteome</keyword>
<evidence type="ECO:0000256" key="13">
    <source>
        <dbReference type="ARBA" id="ARBA00083250"/>
    </source>
</evidence>
<keyword evidence="6" id="KW-0227">DNA damage</keyword>
<dbReference type="SUPFAM" id="SSF54211">
    <property type="entry name" value="Ribosomal protein S5 domain 2-like"/>
    <property type="match status" value="1"/>
</dbReference>
<dbReference type="Gene3D" id="3.30.565.10">
    <property type="entry name" value="Histidine kinase-like ATPase, C-terminal domain"/>
    <property type="match status" value="1"/>
</dbReference>
<dbReference type="InterPro" id="IPR002099">
    <property type="entry name" value="MutL/Mlh/PMS"/>
</dbReference>
<feature type="region of interest" description="Disordered" evidence="14">
    <location>
        <begin position="512"/>
        <end position="623"/>
    </location>
</feature>
<dbReference type="FunFam" id="3.30.1540.20:FF:000019">
    <property type="entry name" value="PMS1 homolog 2, mismatch repair system component"/>
    <property type="match status" value="1"/>
</dbReference>
<evidence type="ECO:0000256" key="9">
    <source>
        <dbReference type="ARBA" id="ARBA00023242"/>
    </source>
</evidence>
<feature type="domain" description="MutL C-terminal dimerisation" evidence="15">
    <location>
        <begin position="821"/>
        <end position="965"/>
    </location>
</feature>
<dbReference type="Proteomes" id="UP000242188">
    <property type="component" value="Unassembled WGS sequence"/>
</dbReference>
<proteinExistence type="inferred from homology"/>
<dbReference type="InterPro" id="IPR014762">
    <property type="entry name" value="DNA_mismatch_repair_CS"/>
</dbReference>
<dbReference type="InterPro" id="IPR014790">
    <property type="entry name" value="MutL_C"/>
</dbReference>
<evidence type="ECO:0000256" key="10">
    <source>
        <dbReference type="ARBA" id="ARBA00048778"/>
    </source>
</evidence>
<evidence type="ECO:0000256" key="7">
    <source>
        <dbReference type="ARBA" id="ARBA00022801"/>
    </source>
</evidence>
<evidence type="ECO:0000256" key="2">
    <source>
        <dbReference type="ARBA" id="ARBA00006082"/>
    </source>
</evidence>
<protein>
    <recommendedName>
        <fullName evidence="11">Mismatch repair endonuclease PMS2</fullName>
    </recommendedName>
    <alternativeName>
        <fullName evidence="13">DNA mismatch repair protein PMS2</fullName>
    </alternativeName>
    <alternativeName>
        <fullName evidence="12">PMS1 protein homolog 2</fullName>
    </alternativeName>
</protein>
<evidence type="ECO:0000313" key="18">
    <source>
        <dbReference type="Proteomes" id="UP000242188"/>
    </source>
</evidence>
<feature type="compositionally biased region" description="Polar residues" evidence="14">
    <location>
        <begin position="544"/>
        <end position="604"/>
    </location>
</feature>
<dbReference type="NCBIfam" id="TIGR00585">
    <property type="entry name" value="mutl"/>
    <property type="match status" value="1"/>
</dbReference>
<dbReference type="InterPro" id="IPR013507">
    <property type="entry name" value="DNA_mismatch_S5_2-like"/>
</dbReference>
<dbReference type="SMART" id="SM00853">
    <property type="entry name" value="MutL_C"/>
    <property type="match status" value="1"/>
</dbReference>
<dbReference type="Pfam" id="PF08676">
    <property type="entry name" value="MutL_C"/>
    <property type="match status" value="1"/>
</dbReference>
<dbReference type="FunFam" id="3.30.230.10:FF:000032">
    <property type="entry name" value="mismatch repair endonuclease PMS2 isoform X2"/>
    <property type="match status" value="1"/>
</dbReference>
<dbReference type="CDD" id="cd16926">
    <property type="entry name" value="HATPase_MutL-MLH-PMS-like"/>
    <property type="match status" value="1"/>
</dbReference>
<feature type="compositionally biased region" description="Polar residues" evidence="14">
    <location>
        <begin position="613"/>
        <end position="623"/>
    </location>
</feature>
<dbReference type="AlphaFoldDB" id="A0A210QW47"/>
<evidence type="ECO:0000256" key="8">
    <source>
        <dbReference type="ARBA" id="ARBA00022840"/>
    </source>
</evidence>
<dbReference type="InterPro" id="IPR020568">
    <property type="entry name" value="Ribosomal_Su5_D2-typ_SF"/>
</dbReference>
<dbReference type="GO" id="GO:0006298">
    <property type="term" value="P:mismatch repair"/>
    <property type="evidence" value="ECO:0007669"/>
    <property type="project" value="InterPro"/>
</dbReference>
<evidence type="ECO:0000256" key="6">
    <source>
        <dbReference type="ARBA" id="ARBA00022763"/>
    </source>
</evidence>
<dbReference type="Gene3D" id="3.30.1540.20">
    <property type="entry name" value="MutL, C-terminal domain, dimerisation subdomain"/>
    <property type="match status" value="1"/>
</dbReference>
<dbReference type="GO" id="GO:0005524">
    <property type="term" value="F:ATP binding"/>
    <property type="evidence" value="ECO:0007669"/>
    <property type="project" value="UniProtKB-KW"/>
</dbReference>
<evidence type="ECO:0000259" key="16">
    <source>
        <dbReference type="SMART" id="SM01340"/>
    </source>
</evidence>
<keyword evidence="4" id="KW-0547">Nucleotide-binding</keyword>
<keyword evidence="5 17" id="KW-0255">Endonuclease</keyword>
<feature type="region of interest" description="Disordered" evidence="14">
    <location>
        <begin position="706"/>
        <end position="749"/>
    </location>
</feature>
<dbReference type="Gene3D" id="3.30.1370.100">
    <property type="entry name" value="MutL, C-terminal domain, regulatory subdomain"/>
    <property type="match status" value="1"/>
</dbReference>
<dbReference type="PROSITE" id="PS00058">
    <property type="entry name" value="DNA_MISMATCH_REPAIR_1"/>
    <property type="match status" value="1"/>
</dbReference>
<gene>
    <name evidence="17" type="ORF">KP79_PYT06470</name>
</gene>
<evidence type="ECO:0000256" key="1">
    <source>
        <dbReference type="ARBA" id="ARBA00004123"/>
    </source>
</evidence>
<dbReference type="InterPro" id="IPR014721">
    <property type="entry name" value="Ribsml_uS5_D2-typ_fold_subgr"/>
</dbReference>
<organism evidence="17 18">
    <name type="scientific">Mizuhopecten yessoensis</name>
    <name type="common">Japanese scallop</name>
    <name type="synonym">Patinopecten yessoensis</name>
    <dbReference type="NCBI Taxonomy" id="6573"/>
    <lineage>
        <taxon>Eukaryota</taxon>
        <taxon>Metazoa</taxon>
        <taxon>Spiralia</taxon>
        <taxon>Lophotrochozoa</taxon>
        <taxon>Mollusca</taxon>
        <taxon>Bivalvia</taxon>
        <taxon>Autobranchia</taxon>
        <taxon>Pteriomorphia</taxon>
        <taxon>Pectinida</taxon>
        <taxon>Pectinoidea</taxon>
        <taxon>Pectinidae</taxon>
        <taxon>Mizuhopecten</taxon>
    </lineage>
</organism>
<dbReference type="OrthoDB" id="10254304at2759"/>
<dbReference type="Pfam" id="PF01119">
    <property type="entry name" value="DNA_mis_repair"/>
    <property type="match status" value="1"/>
</dbReference>
<feature type="domain" description="DNA mismatch repair protein S5" evidence="16">
    <location>
        <begin position="228"/>
        <end position="365"/>
    </location>
</feature>
<accession>A0A210QW47</accession>
<dbReference type="PANTHER" id="PTHR10073:SF52">
    <property type="entry name" value="MISMATCH REPAIR ENDONUCLEASE PMS2"/>
    <property type="match status" value="1"/>
</dbReference>
<evidence type="ECO:0000256" key="3">
    <source>
        <dbReference type="ARBA" id="ARBA00022722"/>
    </source>
</evidence>
<feature type="compositionally biased region" description="Low complexity" evidence="14">
    <location>
        <begin position="522"/>
        <end position="543"/>
    </location>
</feature>
<sequence>MDSECGEEQTALAGTIKAIDKGSVHRICSGQVVLTLATAVKELIENSIDAGATTVEVKLRDYGSQLVEVVDNGSGVEEKNFEGLTLKHHTSKLQDFSDLVGVETFGFRGEALSSLCALSGLTVVTRHSSSDVGTKLEFDHNGKISQKTAQARQVGTTVTLQNIFSTLPVRHKEFQRNIKKEFAKMVNVLNSYCIISTNVRITCYNQTVKGQRSIVVSSKGNSILRENISNVFGPKQLNNLQEIKQISPNEEVSCEYSLGSSSQGNVPFRLEGYVSKCVHGQGRSSADRQYFFINKRPCDSTKLSKVINEVYHQYNRHQYPFVALNVTMARDTVDVNVTPDKRQIFMQGEKLLLATVKTSLLTLYQQTVGVLQFKPVPMSLSTGTLKDGDVTTSLSTGTLKDGDVSPSLSTESSTKVWQARNYLNRTTEGQVSASSDMCFSSLSRLKRTYASVFSTPDDSPSKEQVSKQRKLDTFVTRNISSPSDSDLDPTQTKVTLEDDTVIVLSEEVWAGSRADKPTDCESGISSSKDTSTSGSQGQSSQDTMTVGSHGQSSQDTLTEGSQCQSSQDTLTVGSQGQSSQDTLTVGSQGQSSQGTLILSSQDSLTPGFRCQGSEETVNWNSPDQNIEDDFSSQSEHLELLTKDVNEENTRIITSNNHSQSFKTSLSDNNLDISLFSYGSTTPRNVGDSEPVFTSLTKAALSVKPIHQTSSLRMSAPSGDTKPGPSSSSSADDRLLRGGDETEVTEFEESEAKVKHEKAVKFCMSSLRTKASKRQQALKANKSKDQEFYRTFRANITPTDNQSAEEELQREITQEMFEKMEILGQFNLGFIVVKNREDLFIIDQHATDEKYNFEQLQKHTVLQSQRLIQPKNLELTASNETILMDNLEIFHQNGFDFLIDEQAPPTQRVKLVSTPVSKNWNFGKEDVEEMIFMLSDSPGVMCRPSRVRQMFASRSCRKSVMIGTALNKAEMKKLVTHMGEIEQPWNCPHGRPTMRHLINLNMVPK</sequence>
<dbReference type="InterPro" id="IPR042121">
    <property type="entry name" value="MutL_C_regsub"/>
</dbReference>
<dbReference type="FunFam" id="3.30.565.10:FF:000014">
    <property type="entry name" value="Mismatch repair endonuclease pms1, putative"/>
    <property type="match status" value="1"/>
</dbReference>
<dbReference type="GO" id="GO:0004519">
    <property type="term" value="F:endonuclease activity"/>
    <property type="evidence" value="ECO:0007669"/>
    <property type="project" value="UniProtKB-KW"/>
</dbReference>
<keyword evidence="9" id="KW-0539">Nucleus</keyword>
<dbReference type="InterPro" id="IPR036890">
    <property type="entry name" value="HATPase_C_sf"/>
</dbReference>
<dbReference type="Gene3D" id="3.30.230.10">
    <property type="match status" value="1"/>
</dbReference>
<name>A0A210QW47_MIZYE</name>
<evidence type="ECO:0000259" key="15">
    <source>
        <dbReference type="SMART" id="SM00853"/>
    </source>
</evidence>
<dbReference type="CDD" id="cd03484">
    <property type="entry name" value="MutL_Trans_hPMS_2_like"/>
    <property type="match status" value="1"/>
</dbReference>
<dbReference type="InterPro" id="IPR037198">
    <property type="entry name" value="MutL_C_sf"/>
</dbReference>
<dbReference type="PANTHER" id="PTHR10073">
    <property type="entry name" value="DNA MISMATCH REPAIR PROTEIN MLH, PMS, MUTL"/>
    <property type="match status" value="1"/>
</dbReference>
<comment type="subcellular location">
    <subcellularLocation>
        <location evidence="1">Nucleus</location>
    </subcellularLocation>
</comment>
<dbReference type="SUPFAM" id="SSF118116">
    <property type="entry name" value="DNA mismatch repair protein MutL"/>
    <property type="match status" value="1"/>
</dbReference>
<dbReference type="EMBL" id="NEDP02001574">
    <property type="protein sequence ID" value="OWF52953.1"/>
    <property type="molecule type" value="Genomic_DNA"/>
</dbReference>
<keyword evidence="3" id="KW-0540">Nuclease</keyword>
<evidence type="ECO:0000256" key="4">
    <source>
        <dbReference type="ARBA" id="ARBA00022741"/>
    </source>
</evidence>
<dbReference type="STRING" id="6573.A0A210QW47"/>
<feature type="compositionally biased region" description="Basic and acidic residues" evidence="14">
    <location>
        <begin position="730"/>
        <end position="739"/>
    </location>
</feature>
<dbReference type="GO" id="GO:0032389">
    <property type="term" value="C:MutLalpha complex"/>
    <property type="evidence" value="ECO:0007669"/>
    <property type="project" value="TreeGrafter"/>
</dbReference>
<feature type="compositionally biased region" description="Basic and acidic residues" evidence="14">
    <location>
        <begin position="459"/>
        <end position="472"/>
    </location>
</feature>
<evidence type="ECO:0000256" key="11">
    <source>
        <dbReference type="ARBA" id="ARBA00072579"/>
    </source>
</evidence>
<evidence type="ECO:0000313" key="17">
    <source>
        <dbReference type="EMBL" id="OWF52953.1"/>
    </source>
</evidence>
<dbReference type="Pfam" id="PF13589">
    <property type="entry name" value="HATPase_c_3"/>
    <property type="match status" value="1"/>
</dbReference>
<dbReference type="SMART" id="SM01340">
    <property type="entry name" value="DNA_mis_repair"/>
    <property type="match status" value="1"/>
</dbReference>
<keyword evidence="8" id="KW-0067">ATP-binding</keyword>
<feature type="region of interest" description="Disordered" evidence="14">
    <location>
        <begin position="452"/>
        <end position="493"/>
    </location>
</feature>
<reference evidence="17 18" key="1">
    <citation type="journal article" date="2017" name="Nat. Ecol. Evol.">
        <title>Scallop genome provides insights into evolution of bilaterian karyotype and development.</title>
        <authorList>
            <person name="Wang S."/>
            <person name="Zhang J."/>
            <person name="Jiao W."/>
            <person name="Li J."/>
            <person name="Xun X."/>
            <person name="Sun Y."/>
            <person name="Guo X."/>
            <person name="Huan P."/>
            <person name="Dong B."/>
            <person name="Zhang L."/>
            <person name="Hu X."/>
            <person name="Sun X."/>
            <person name="Wang J."/>
            <person name="Zhao C."/>
            <person name="Wang Y."/>
            <person name="Wang D."/>
            <person name="Huang X."/>
            <person name="Wang R."/>
            <person name="Lv J."/>
            <person name="Li Y."/>
            <person name="Zhang Z."/>
            <person name="Liu B."/>
            <person name="Lu W."/>
            <person name="Hui Y."/>
            <person name="Liang J."/>
            <person name="Zhou Z."/>
            <person name="Hou R."/>
            <person name="Li X."/>
            <person name="Liu Y."/>
            <person name="Li H."/>
            <person name="Ning X."/>
            <person name="Lin Y."/>
            <person name="Zhao L."/>
            <person name="Xing Q."/>
            <person name="Dou J."/>
            <person name="Li Y."/>
            <person name="Mao J."/>
            <person name="Guo H."/>
            <person name="Dou H."/>
            <person name="Li T."/>
            <person name="Mu C."/>
            <person name="Jiang W."/>
            <person name="Fu Q."/>
            <person name="Fu X."/>
            <person name="Miao Y."/>
            <person name="Liu J."/>
            <person name="Yu Q."/>
            <person name="Li R."/>
            <person name="Liao H."/>
            <person name="Li X."/>
            <person name="Kong Y."/>
            <person name="Jiang Z."/>
            <person name="Chourrout D."/>
            <person name="Li R."/>
            <person name="Bao Z."/>
        </authorList>
    </citation>
    <scope>NUCLEOTIDE SEQUENCE [LARGE SCALE GENOMIC DNA]</scope>
    <source>
        <strain evidence="17 18">PY_sf001</strain>
    </source>
</reference>
<evidence type="ECO:0000256" key="5">
    <source>
        <dbReference type="ARBA" id="ARBA00022759"/>
    </source>
</evidence>
<comment type="caution">
    <text evidence="17">The sequence shown here is derived from an EMBL/GenBank/DDBJ whole genome shotgun (WGS) entry which is preliminary data.</text>
</comment>
<evidence type="ECO:0000256" key="14">
    <source>
        <dbReference type="SAM" id="MobiDB-lite"/>
    </source>
</evidence>
<evidence type="ECO:0000256" key="12">
    <source>
        <dbReference type="ARBA" id="ARBA00077255"/>
    </source>
</evidence>
<comment type="catalytic activity">
    <reaction evidence="10">
        <text>ATP + H2O = ADP + phosphate + H(+)</text>
        <dbReference type="Rhea" id="RHEA:13065"/>
        <dbReference type="ChEBI" id="CHEBI:15377"/>
        <dbReference type="ChEBI" id="CHEBI:15378"/>
        <dbReference type="ChEBI" id="CHEBI:30616"/>
        <dbReference type="ChEBI" id="CHEBI:43474"/>
        <dbReference type="ChEBI" id="CHEBI:456216"/>
    </reaction>
    <physiologicalReaction direction="left-to-right" evidence="10">
        <dbReference type="Rhea" id="RHEA:13066"/>
    </physiologicalReaction>
</comment>
<dbReference type="GO" id="GO:0030983">
    <property type="term" value="F:mismatched DNA binding"/>
    <property type="evidence" value="ECO:0007669"/>
    <property type="project" value="InterPro"/>
</dbReference>
<dbReference type="GO" id="GO:0016887">
    <property type="term" value="F:ATP hydrolysis activity"/>
    <property type="evidence" value="ECO:0007669"/>
    <property type="project" value="InterPro"/>
</dbReference>
<feature type="compositionally biased region" description="Polar residues" evidence="14">
    <location>
        <begin position="475"/>
        <end position="493"/>
    </location>
</feature>
<dbReference type="SUPFAM" id="SSF55874">
    <property type="entry name" value="ATPase domain of HSP90 chaperone/DNA topoisomerase II/histidine kinase"/>
    <property type="match status" value="1"/>
</dbReference>
<dbReference type="InterPro" id="IPR038973">
    <property type="entry name" value="MutL/Mlh/Pms-like"/>
</dbReference>
<comment type="similarity">
    <text evidence="2">Belongs to the DNA mismatch repair MutL/HexB family.</text>
</comment>
<keyword evidence="7" id="KW-0378">Hydrolase</keyword>